<proteinExistence type="predicted"/>
<keyword evidence="3" id="KW-1185">Reference proteome</keyword>
<feature type="compositionally biased region" description="Basic and acidic residues" evidence="1">
    <location>
        <begin position="161"/>
        <end position="171"/>
    </location>
</feature>
<feature type="region of interest" description="Disordered" evidence="1">
    <location>
        <begin position="23"/>
        <end position="188"/>
    </location>
</feature>
<feature type="compositionally biased region" description="Basic and acidic residues" evidence="1">
    <location>
        <begin position="133"/>
        <end position="151"/>
    </location>
</feature>
<protein>
    <submittedName>
        <fullName evidence="2">Uncharacterized protein</fullName>
    </submittedName>
</protein>
<feature type="compositionally biased region" description="Basic and acidic residues" evidence="1">
    <location>
        <begin position="179"/>
        <end position="188"/>
    </location>
</feature>
<organism evidence="2 3">
    <name type="scientific">Ophiobolus disseminans</name>
    <dbReference type="NCBI Taxonomy" id="1469910"/>
    <lineage>
        <taxon>Eukaryota</taxon>
        <taxon>Fungi</taxon>
        <taxon>Dikarya</taxon>
        <taxon>Ascomycota</taxon>
        <taxon>Pezizomycotina</taxon>
        <taxon>Dothideomycetes</taxon>
        <taxon>Pleosporomycetidae</taxon>
        <taxon>Pleosporales</taxon>
        <taxon>Pleosporineae</taxon>
        <taxon>Phaeosphaeriaceae</taxon>
        <taxon>Ophiobolus</taxon>
    </lineage>
</organism>
<feature type="compositionally biased region" description="Basic residues" evidence="1">
    <location>
        <begin position="49"/>
        <end position="61"/>
    </location>
</feature>
<dbReference type="Proteomes" id="UP000799424">
    <property type="component" value="Unassembled WGS sequence"/>
</dbReference>
<name>A0A6A7AGR1_9PLEO</name>
<evidence type="ECO:0000313" key="3">
    <source>
        <dbReference type="Proteomes" id="UP000799424"/>
    </source>
</evidence>
<gene>
    <name evidence="2" type="ORF">CC86DRAFT_366152</name>
</gene>
<evidence type="ECO:0000313" key="2">
    <source>
        <dbReference type="EMBL" id="KAF2832323.1"/>
    </source>
</evidence>
<dbReference type="AlphaFoldDB" id="A0A6A7AGR1"/>
<reference evidence="2" key="1">
    <citation type="journal article" date="2020" name="Stud. Mycol.">
        <title>101 Dothideomycetes genomes: a test case for predicting lifestyles and emergence of pathogens.</title>
        <authorList>
            <person name="Haridas S."/>
            <person name="Albert R."/>
            <person name="Binder M."/>
            <person name="Bloem J."/>
            <person name="Labutti K."/>
            <person name="Salamov A."/>
            <person name="Andreopoulos B."/>
            <person name="Baker S."/>
            <person name="Barry K."/>
            <person name="Bills G."/>
            <person name="Bluhm B."/>
            <person name="Cannon C."/>
            <person name="Castanera R."/>
            <person name="Culley D."/>
            <person name="Daum C."/>
            <person name="Ezra D."/>
            <person name="Gonzalez J."/>
            <person name="Henrissat B."/>
            <person name="Kuo A."/>
            <person name="Liang C."/>
            <person name="Lipzen A."/>
            <person name="Lutzoni F."/>
            <person name="Magnuson J."/>
            <person name="Mondo S."/>
            <person name="Nolan M."/>
            <person name="Ohm R."/>
            <person name="Pangilinan J."/>
            <person name="Park H.-J."/>
            <person name="Ramirez L."/>
            <person name="Alfaro M."/>
            <person name="Sun H."/>
            <person name="Tritt A."/>
            <person name="Yoshinaga Y."/>
            <person name="Zwiers L.-H."/>
            <person name="Turgeon B."/>
            <person name="Goodwin S."/>
            <person name="Spatafora J."/>
            <person name="Crous P."/>
            <person name="Grigoriev I."/>
        </authorList>
    </citation>
    <scope>NUCLEOTIDE SEQUENCE</scope>
    <source>
        <strain evidence="2">CBS 113818</strain>
    </source>
</reference>
<dbReference type="EMBL" id="MU006217">
    <property type="protein sequence ID" value="KAF2832323.1"/>
    <property type="molecule type" value="Genomic_DNA"/>
</dbReference>
<sequence>MATALTNITAAPAGAAIAGFRMGEDHLSGSSDSDSDQSAHSERSLSPSRIKKSKTKKRKERKQVGELSEELETLLGGAFQTSNGDAAATGDAGQVTADPPTDVVMTPAQQKLSKRTRQNMAKMEKRKAHHKRWLDDRAARQDLAPKLDGKQNGRQKGARKRAAEVRREKKDRQRAKKSAAKDDAMEIA</sequence>
<accession>A0A6A7AGR1</accession>
<evidence type="ECO:0000256" key="1">
    <source>
        <dbReference type="SAM" id="MobiDB-lite"/>
    </source>
</evidence>